<proteinExistence type="predicted"/>
<gene>
    <name evidence="1" type="ORF">MLD38_004826</name>
</gene>
<dbReference type="EMBL" id="CM042881">
    <property type="protein sequence ID" value="KAI4386953.1"/>
    <property type="molecule type" value="Genomic_DNA"/>
</dbReference>
<protein>
    <submittedName>
        <fullName evidence="1">Uncharacterized protein</fullName>
    </submittedName>
</protein>
<evidence type="ECO:0000313" key="2">
    <source>
        <dbReference type="Proteomes" id="UP001057402"/>
    </source>
</evidence>
<evidence type="ECO:0000313" key="1">
    <source>
        <dbReference type="EMBL" id="KAI4386953.1"/>
    </source>
</evidence>
<comment type="caution">
    <text evidence="1">The sequence shown here is derived from an EMBL/GenBank/DDBJ whole genome shotgun (WGS) entry which is preliminary data.</text>
</comment>
<keyword evidence="2" id="KW-1185">Reference proteome</keyword>
<accession>A0ACB9S6N2</accession>
<reference evidence="2" key="1">
    <citation type="journal article" date="2023" name="Front. Plant Sci.">
        <title>Chromosomal-level genome assembly of Melastoma candidum provides insights into trichome evolution.</title>
        <authorList>
            <person name="Zhong Y."/>
            <person name="Wu W."/>
            <person name="Sun C."/>
            <person name="Zou P."/>
            <person name="Liu Y."/>
            <person name="Dai S."/>
            <person name="Zhou R."/>
        </authorList>
    </citation>
    <scope>NUCLEOTIDE SEQUENCE [LARGE SCALE GENOMIC DNA]</scope>
</reference>
<sequence length="102" mass="11492">MATAISRKMPSPPSFILLLFLFSLSLVPLDASHEIFRNLQGIPVALSSQPYRTGYHFQPPKNWMNDPNGQFTPPPHSVTKLLNLIILFEFDTCFKYKLAGGN</sequence>
<organism evidence="1 2">
    <name type="scientific">Melastoma candidum</name>
    <dbReference type="NCBI Taxonomy" id="119954"/>
    <lineage>
        <taxon>Eukaryota</taxon>
        <taxon>Viridiplantae</taxon>
        <taxon>Streptophyta</taxon>
        <taxon>Embryophyta</taxon>
        <taxon>Tracheophyta</taxon>
        <taxon>Spermatophyta</taxon>
        <taxon>Magnoliopsida</taxon>
        <taxon>eudicotyledons</taxon>
        <taxon>Gunneridae</taxon>
        <taxon>Pentapetalae</taxon>
        <taxon>rosids</taxon>
        <taxon>malvids</taxon>
        <taxon>Myrtales</taxon>
        <taxon>Melastomataceae</taxon>
        <taxon>Melastomatoideae</taxon>
        <taxon>Melastomateae</taxon>
        <taxon>Melastoma</taxon>
    </lineage>
</organism>
<name>A0ACB9S6N2_9MYRT</name>
<dbReference type="Proteomes" id="UP001057402">
    <property type="component" value="Chromosome 2"/>
</dbReference>